<evidence type="ECO:0008006" key="3">
    <source>
        <dbReference type="Google" id="ProtNLM"/>
    </source>
</evidence>
<sequence>MTGPGSEPIAESLENALAVIAGAVSSTKAKWLVGGSTGLLLRGLELPSPPRDLDLYADDEAAKAIHKALKPYAVDEQQLNISPIYRSLLSHYDVQGVQVELVGGFVVASDTDRYTVEVEDILEPLRTTVAAGRHDVGIVPLAHEFCFNLLRGRSDRVELIGQRMREELGLHEAALRLIAARNRFSAALQHELTQFLNDK</sequence>
<protein>
    <recommendedName>
        <fullName evidence="3">Nucleotidyl transferase AbiEii/AbiGii toxin family protein</fullName>
    </recommendedName>
</protein>
<dbReference type="RefSeq" id="WP_162638926.1">
    <property type="nucleotide sequence ID" value="NZ_CP048286.1"/>
</dbReference>
<accession>A0A6C0NVJ1</accession>
<dbReference type="InterPro" id="IPR043519">
    <property type="entry name" value="NT_sf"/>
</dbReference>
<evidence type="ECO:0000313" key="1">
    <source>
        <dbReference type="EMBL" id="QHW30197.1"/>
    </source>
</evidence>
<dbReference type="Proteomes" id="UP000479114">
    <property type="component" value="Chromosome"/>
</dbReference>
<name>A0A6C0NVJ1_9BACL</name>
<reference evidence="1 2" key="1">
    <citation type="submission" date="2020-02" db="EMBL/GenBank/DDBJ databases">
        <title>Paenibacillus sp. nov., isolated from rhizosphere soil of tomato.</title>
        <authorList>
            <person name="Weon H.-Y."/>
            <person name="Lee S.A."/>
        </authorList>
    </citation>
    <scope>NUCLEOTIDE SEQUENCE [LARGE SCALE GENOMIC DNA]</scope>
    <source>
        <strain evidence="1 2">14171R-81</strain>
    </source>
</reference>
<dbReference type="KEGG" id="prz:GZH47_04625"/>
<dbReference type="AlphaFoldDB" id="A0A6C0NVJ1"/>
<dbReference type="EMBL" id="CP048286">
    <property type="protein sequence ID" value="QHW30197.1"/>
    <property type="molecule type" value="Genomic_DNA"/>
</dbReference>
<proteinExistence type="predicted"/>
<gene>
    <name evidence="1" type="ORF">GZH47_04625</name>
</gene>
<evidence type="ECO:0000313" key="2">
    <source>
        <dbReference type="Proteomes" id="UP000479114"/>
    </source>
</evidence>
<keyword evidence="2" id="KW-1185">Reference proteome</keyword>
<organism evidence="1 2">
    <name type="scientific">Paenibacillus rhizovicinus</name>
    <dbReference type="NCBI Taxonomy" id="2704463"/>
    <lineage>
        <taxon>Bacteria</taxon>
        <taxon>Bacillati</taxon>
        <taxon>Bacillota</taxon>
        <taxon>Bacilli</taxon>
        <taxon>Bacillales</taxon>
        <taxon>Paenibacillaceae</taxon>
        <taxon>Paenibacillus</taxon>
    </lineage>
</organism>
<dbReference type="SUPFAM" id="SSF81301">
    <property type="entry name" value="Nucleotidyltransferase"/>
    <property type="match status" value="1"/>
</dbReference>
<dbReference type="Gene3D" id="3.30.460.40">
    <property type="match status" value="1"/>
</dbReference>